<name>A0A6A3JVB1_9STRA</name>
<sequence>MGPQRSYSIRTKREALATTEATGKYKAASEKLEVPRRTLRDWLDNMENIDDFSGAQTSKTLKGQGAK</sequence>
<protein>
    <recommendedName>
        <fullName evidence="3">HTH psq-type domain-containing protein</fullName>
    </recommendedName>
</protein>
<organism evidence="1 2">
    <name type="scientific">Phytophthora rubi</name>
    <dbReference type="NCBI Taxonomy" id="129364"/>
    <lineage>
        <taxon>Eukaryota</taxon>
        <taxon>Sar</taxon>
        <taxon>Stramenopiles</taxon>
        <taxon>Oomycota</taxon>
        <taxon>Peronosporomycetes</taxon>
        <taxon>Peronosporales</taxon>
        <taxon>Peronosporaceae</taxon>
        <taxon>Phytophthora</taxon>
    </lineage>
</organism>
<dbReference type="OrthoDB" id="10261408at2759"/>
<accession>A0A6A3JVB1</accession>
<dbReference type="Proteomes" id="UP000435112">
    <property type="component" value="Unassembled WGS sequence"/>
</dbReference>
<evidence type="ECO:0000313" key="2">
    <source>
        <dbReference type="Proteomes" id="UP000435112"/>
    </source>
</evidence>
<dbReference type="AlphaFoldDB" id="A0A6A3JVB1"/>
<evidence type="ECO:0008006" key="3">
    <source>
        <dbReference type="Google" id="ProtNLM"/>
    </source>
</evidence>
<reference evidence="1 2" key="1">
    <citation type="submission" date="2018-09" db="EMBL/GenBank/DDBJ databases">
        <title>Genomic investigation of the strawberry pathogen Phytophthora fragariae indicates pathogenicity is determined by transcriptional variation in three key races.</title>
        <authorList>
            <person name="Adams T.M."/>
            <person name="Armitage A.D."/>
            <person name="Sobczyk M.K."/>
            <person name="Bates H.J."/>
            <person name="Dunwell J.M."/>
            <person name="Nellist C.F."/>
            <person name="Harrison R.J."/>
        </authorList>
    </citation>
    <scope>NUCLEOTIDE SEQUENCE [LARGE SCALE GENOMIC DNA]</scope>
    <source>
        <strain evidence="1 2">SCRP324</strain>
    </source>
</reference>
<gene>
    <name evidence="1" type="ORF">PR002_g19561</name>
</gene>
<dbReference type="EMBL" id="QXFU01001781">
    <property type="protein sequence ID" value="KAE8995633.1"/>
    <property type="molecule type" value="Genomic_DNA"/>
</dbReference>
<proteinExistence type="predicted"/>
<comment type="caution">
    <text evidence="1">The sequence shown here is derived from an EMBL/GenBank/DDBJ whole genome shotgun (WGS) entry which is preliminary data.</text>
</comment>
<evidence type="ECO:0000313" key="1">
    <source>
        <dbReference type="EMBL" id="KAE8995633.1"/>
    </source>
</evidence>